<keyword evidence="3" id="KW-1185">Reference proteome</keyword>
<dbReference type="Proteomes" id="UP001454036">
    <property type="component" value="Unassembled WGS sequence"/>
</dbReference>
<dbReference type="AlphaFoldDB" id="A0AAV3RGW5"/>
<sequence length="220" mass="24415">MAIPLNHLQTPIYNHEKQPKLTLFRNSRRLASGRRLNAVSGSGQQLIQSGVVCPILPENAASAMQSEGFILLDIRPEWETEKARVAGSLNVPLFIKDEDNSVITLLKKWVHFGYIGLWTGQNFTMINPEFLQQVEKEIPDKERKVLVACGEGLRSIMAVSKLHLGGYKNLGWLAGGFNRAADTDFPAVEGTEKLQYATIGGASYFFLKLLILFQAVGKKS</sequence>
<dbReference type="EMBL" id="BAABME010009045">
    <property type="protein sequence ID" value="GAA0174366.1"/>
    <property type="molecule type" value="Genomic_DNA"/>
</dbReference>
<dbReference type="InterPro" id="IPR001763">
    <property type="entry name" value="Rhodanese-like_dom"/>
</dbReference>
<dbReference type="InterPro" id="IPR036873">
    <property type="entry name" value="Rhodanese-like_dom_sf"/>
</dbReference>
<dbReference type="InterPro" id="IPR044614">
    <property type="entry name" value="STR10"/>
</dbReference>
<organism evidence="2 3">
    <name type="scientific">Lithospermum erythrorhizon</name>
    <name type="common">Purple gromwell</name>
    <name type="synonym">Lithospermum officinale var. erythrorhizon</name>
    <dbReference type="NCBI Taxonomy" id="34254"/>
    <lineage>
        <taxon>Eukaryota</taxon>
        <taxon>Viridiplantae</taxon>
        <taxon>Streptophyta</taxon>
        <taxon>Embryophyta</taxon>
        <taxon>Tracheophyta</taxon>
        <taxon>Spermatophyta</taxon>
        <taxon>Magnoliopsida</taxon>
        <taxon>eudicotyledons</taxon>
        <taxon>Gunneridae</taxon>
        <taxon>Pentapetalae</taxon>
        <taxon>asterids</taxon>
        <taxon>lamiids</taxon>
        <taxon>Boraginales</taxon>
        <taxon>Boraginaceae</taxon>
        <taxon>Boraginoideae</taxon>
        <taxon>Lithospermeae</taxon>
        <taxon>Lithospermum</taxon>
    </lineage>
</organism>
<comment type="caution">
    <text evidence="2">The sequence shown here is derived from an EMBL/GenBank/DDBJ whole genome shotgun (WGS) entry which is preliminary data.</text>
</comment>
<dbReference type="SMART" id="SM00450">
    <property type="entry name" value="RHOD"/>
    <property type="match status" value="1"/>
</dbReference>
<protein>
    <recommendedName>
        <fullName evidence="1">Rhodanese domain-containing protein</fullName>
    </recommendedName>
</protein>
<evidence type="ECO:0000313" key="2">
    <source>
        <dbReference type="EMBL" id="GAA0174366.1"/>
    </source>
</evidence>
<dbReference type="SUPFAM" id="SSF52821">
    <property type="entry name" value="Rhodanese/Cell cycle control phosphatase"/>
    <property type="match status" value="1"/>
</dbReference>
<dbReference type="FunFam" id="3.40.250.10:FF:000047">
    <property type="entry name" value="Rhodanese-like domain-containing protein 10"/>
    <property type="match status" value="1"/>
</dbReference>
<dbReference type="PROSITE" id="PS50206">
    <property type="entry name" value="RHODANESE_3"/>
    <property type="match status" value="1"/>
</dbReference>
<proteinExistence type="predicted"/>
<dbReference type="Pfam" id="PF00581">
    <property type="entry name" value="Rhodanese"/>
    <property type="match status" value="1"/>
</dbReference>
<reference evidence="2 3" key="1">
    <citation type="submission" date="2024-01" db="EMBL/GenBank/DDBJ databases">
        <title>The complete chloroplast genome sequence of Lithospermum erythrorhizon: insights into the phylogenetic relationship among Boraginaceae species and the maternal lineages of purple gromwells.</title>
        <authorList>
            <person name="Okada T."/>
            <person name="Watanabe K."/>
        </authorList>
    </citation>
    <scope>NUCLEOTIDE SEQUENCE [LARGE SCALE GENOMIC DNA]</scope>
</reference>
<evidence type="ECO:0000313" key="3">
    <source>
        <dbReference type="Proteomes" id="UP001454036"/>
    </source>
</evidence>
<evidence type="ECO:0000259" key="1">
    <source>
        <dbReference type="PROSITE" id="PS50206"/>
    </source>
</evidence>
<dbReference type="PANTHER" id="PTHR45510:SF1">
    <property type="entry name" value="RHODANESE-LIKE DOMAIN-CONTAINING PROTEIN 10"/>
    <property type="match status" value="1"/>
</dbReference>
<dbReference type="CDD" id="cd00158">
    <property type="entry name" value="RHOD"/>
    <property type="match status" value="1"/>
</dbReference>
<feature type="domain" description="Rhodanese" evidence="1">
    <location>
        <begin position="65"/>
        <end position="189"/>
    </location>
</feature>
<dbReference type="Gene3D" id="3.40.250.10">
    <property type="entry name" value="Rhodanese-like domain"/>
    <property type="match status" value="1"/>
</dbReference>
<name>A0AAV3RGW5_LITER</name>
<gene>
    <name evidence="2" type="ORF">LIER_27769</name>
</gene>
<dbReference type="PANTHER" id="PTHR45510">
    <property type="entry name" value="RHODANESE-LIKE DOMAIN-CONTAINING PROTEIN 10"/>
    <property type="match status" value="1"/>
</dbReference>
<dbReference type="GO" id="GO:0009507">
    <property type="term" value="C:chloroplast"/>
    <property type="evidence" value="ECO:0007669"/>
    <property type="project" value="TreeGrafter"/>
</dbReference>
<accession>A0AAV3RGW5</accession>